<accession>A0A1V9Y366</accession>
<dbReference type="InParanoid" id="A0A1V9Y366"/>
<dbReference type="Proteomes" id="UP000192247">
    <property type="component" value="Unassembled WGS sequence"/>
</dbReference>
<organism evidence="2 3">
    <name type="scientific">Tropilaelaps mercedesae</name>
    <dbReference type="NCBI Taxonomy" id="418985"/>
    <lineage>
        <taxon>Eukaryota</taxon>
        <taxon>Metazoa</taxon>
        <taxon>Ecdysozoa</taxon>
        <taxon>Arthropoda</taxon>
        <taxon>Chelicerata</taxon>
        <taxon>Arachnida</taxon>
        <taxon>Acari</taxon>
        <taxon>Parasitiformes</taxon>
        <taxon>Mesostigmata</taxon>
        <taxon>Gamasina</taxon>
        <taxon>Dermanyssoidea</taxon>
        <taxon>Laelapidae</taxon>
        <taxon>Tropilaelaps</taxon>
    </lineage>
</organism>
<dbReference type="Gene3D" id="3.10.450.10">
    <property type="match status" value="1"/>
</dbReference>
<feature type="signal peptide" evidence="1">
    <location>
        <begin position="1"/>
        <end position="20"/>
    </location>
</feature>
<dbReference type="SUPFAM" id="SSF54403">
    <property type="entry name" value="Cystatin/monellin"/>
    <property type="match status" value="1"/>
</dbReference>
<keyword evidence="3" id="KW-1185">Reference proteome</keyword>
<protein>
    <submittedName>
        <fullName evidence="2">Uncharacterized protein</fullName>
    </submittedName>
</protein>
<proteinExistence type="predicted"/>
<gene>
    <name evidence="2" type="ORF">BIW11_05249</name>
</gene>
<dbReference type="EMBL" id="MNPL01000290">
    <property type="protein sequence ID" value="OQR80151.1"/>
    <property type="molecule type" value="Genomic_DNA"/>
</dbReference>
<dbReference type="OrthoDB" id="10367765at2759"/>
<reference evidence="2 3" key="1">
    <citation type="journal article" date="2017" name="Gigascience">
        <title>Draft genome of the honey bee ectoparasitic mite, Tropilaelaps mercedesae, is shaped by the parasitic life history.</title>
        <authorList>
            <person name="Dong X."/>
            <person name="Armstrong S.D."/>
            <person name="Xia D."/>
            <person name="Makepeace B.L."/>
            <person name="Darby A.C."/>
            <person name="Kadowaki T."/>
        </authorList>
    </citation>
    <scope>NUCLEOTIDE SEQUENCE [LARGE SCALE GENOMIC DNA]</scope>
    <source>
        <strain evidence="2">Wuxi-XJTLU</strain>
    </source>
</reference>
<dbReference type="AlphaFoldDB" id="A0A1V9Y366"/>
<name>A0A1V9Y366_9ACAR</name>
<dbReference type="InterPro" id="IPR046350">
    <property type="entry name" value="Cystatin_sf"/>
</dbReference>
<feature type="chain" id="PRO_5012619105" evidence="1">
    <location>
        <begin position="21"/>
        <end position="136"/>
    </location>
</feature>
<sequence length="136" mass="15419">MKAFVEVILVLGVATYTTTAIDDPETGECDMDWEPRDGKDTELRLTAEYAAQLYSQQQHLEYKDIVVNVLKGWKKPCRWPKFNITATYGTSNCKTNDFDTLECTLVPEKGLRKCRTYMYTPPGRGSKLGAHVCEKA</sequence>
<keyword evidence="1" id="KW-0732">Signal</keyword>
<evidence type="ECO:0000313" key="2">
    <source>
        <dbReference type="EMBL" id="OQR80151.1"/>
    </source>
</evidence>
<comment type="caution">
    <text evidence="2">The sequence shown here is derived from an EMBL/GenBank/DDBJ whole genome shotgun (WGS) entry which is preliminary data.</text>
</comment>
<evidence type="ECO:0000313" key="3">
    <source>
        <dbReference type="Proteomes" id="UP000192247"/>
    </source>
</evidence>
<evidence type="ECO:0000256" key="1">
    <source>
        <dbReference type="SAM" id="SignalP"/>
    </source>
</evidence>